<dbReference type="Proteomes" id="UP000324678">
    <property type="component" value="Chromosome"/>
</dbReference>
<protein>
    <submittedName>
        <fullName evidence="2">DUF3515 family protein</fullName>
    </submittedName>
</protein>
<keyword evidence="1" id="KW-0732">Signal</keyword>
<organism evidence="2 3">
    <name type="scientific">Agromyces intestinalis</name>
    <dbReference type="NCBI Taxonomy" id="2592652"/>
    <lineage>
        <taxon>Bacteria</taxon>
        <taxon>Bacillati</taxon>
        <taxon>Actinomycetota</taxon>
        <taxon>Actinomycetes</taxon>
        <taxon>Micrococcales</taxon>
        <taxon>Microbacteriaceae</taxon>
        <taxon>Agromyces</taxon>
    </lineage>
</organism>
<accession>A0A5C1YLL1</accession>
<dbReference type="RefSeq" id="WP_149161715.1">
    <property type="nucleotide sequence ID" value="NZ_CP043505.1"/>
</dbReference>
<dbReference type="InterPro" id="IPR021903">
    <property type="entry name" value="DUF3515"/>
</dbReference>
<dbReference type="OrthoDB" id="4331648at2"/>
<name>A0A5C1YLL1_9MICO</name>
<dbReference type="Pfam" id="PF12028">
    <property type="entry name" value="DUF3515"/>
    <property type="match status" value="1"/>
</dbReference>
<dbReference type="KEGG" id="ail:FLP10_15685"/>
<evidence type="ECO:0000256" key="1">
    <source>
        <dbReference type="SAM" id="SignalP"/>
    </source>
</evidence>
<evidence type="ECO:0000313" key="3">
    <source>
        <dbReference type="Proteomes" id="UP000324678"/>
    </source>
</evidence>
<dbReference type="PROSITE" id="PS51257">
    <property type="entry name" value="PROKAR_LIPOPROTEIN"/>
    <property type="match status" value="1"/>
</dbReference>
<sequence length="170" mass="17106">MPRQLTSRSSRVARTAAILLVASAGTALLSGCSRAVSLEAADGAADVACADVVVRLPDAVAGLDQRETDAQGTGAWGDPAAVLLRCGVAAPGPTDLECVSFDGVDWIIDPADAPNYRFTTYGRTPGVEVIVDSEQVSGTTVIADLSTAVSAVPADGGCTSPDDVTDAVDG</sequence>
<evidence type="ECO:0000313" key="2">
    <source>
        <dbReference type="EMBL" id="QEO15702.1"/>
    </source>
</evidence>
<keyword evidence="3" id="KW-1185">Reference proteome</keyword>
<dbReference type="EMBL" id="CP043505">
    <property type="protein sequence ID" value="QEO15702.1"/>
    <property type="molecule type" value="Genomic_DNA"/>
</dbReference>
<proteinExistence type="predicted"/>
<dbReference type="AlphaFoldDB" id="A0A5C1YLL1"/>
<reference evidence="2 3" key="1">
    <citation type="submission" date="2019-09" db="EMBL/GenBank/DDBJ databases">
        <title>Genome sequencing of strain KACC 19306.</title>
        <authorList>
            <person name="Heo J."/>
            <person name="Kim S.-J."/>
            <person name="Kim J.-S."/>
            <person name="Hong S.-B."/>
            <person name="Kwon S.-W."/>
        </authorList>
    </citation>
    <scope>NUCLEOTIDE SEQUENCE [LARGE SCALE GENOMIC DNA]</scope>
    <source>
        <strain evidence="2 3">KACC 19306</strain>
    </source>
</reference>
<feature type="chain" id="PRO_5039597830" evidence="1">
    <location>
        <begin position="36"/>
        <end position="170"/>
    </location>
</feature>
<feature type="signal peptide" evidence="1">
    <location>
        <begin position="1"/>
        <end position="35"/>
    </location>
</feature>
<gene>
    <name evidence="2" type="ORF">FLP10_15685</name>
</gene>